<dbReference type="AlphaFoldDB" id="A0A073AXP8"/>
<dbReference type="OrthoDB" id="9814782at2"/>
<evidence type="ECO:0000313" key="2">
    <source>
        <dbReference type="EMBL" id="KEI44553.1"/>
    </source>
</evidence>
<dbReference type="RefSeq" id="WP_029719384.1">
    <property type="nucleotide sequence ID" value="NZ_JNVU01000025.1"/>
</dbReference>
<protein>
    <submittedName>
        <fullName evidence="2">Sarcosine oxidase subunit gamma</fullName>
    </submittedName>
</protein>
<dbReference type="STRING" id="28042.GU90_10345"/>
<keyword evidence="3" id="KW-1185">Reference proteome</keyword>
<dbReference type="Gene3D" id="3.30.1360.120">
    <property type="entry name" value="Probable tRNA modification gtpase trme, domain 1"/>
    <property type="match status" value="1"/>
</dbReference>
<dbReference type="InterPro" id="IPR007375">
    <property type="entry name" value="SoxG"/>
</dbReference>
<dbReference type="Pfam" id="PF04268">
    <property type="entry name" value="SoxG"/>
    <property type="match status" value="1"/>
</dbReference>
<proteinExistence type="predicted"/>
<dbReference type="EMBL" id="JNVU01000025">
    <property type="protein sequence ID" value="KEI44553.1"/>
    <property type="molecule type" value="Genomic_DNA"/>
</dbReference>
<sequence>MTVVHPADRRSGAGSAVRQSPLADRAAELAARSVPGPRGVQLAEEPFLTQVNLRVHPGSPAVAGIGRELGVELPTERPNAVHGDETTAVLRLGPDEWLVVAPDGAIGDVVDRLTRGLADSFGSVVDVSANQTTLDLRGPMARDVLEKVCSLDLHPRSFGPGRCAQTLLGRTQAILWQLTEEPRYRLLVRCSFAGYLADLLLDAMAEYRDGS</sequence>
<reference evidence="2 3" key="1">
    <citation type="submission" date="2014-06" db="EMBL/GenBank/DDBJ databases">
        <title>Saccharopolyspora rectivirgula DSM-43113 Genome sequencing.</title>
        <authorList>
            <person name="Barrera C."/>
            <person name="Millon L."/>
            <person name="Rognon B."/>
            <person name="Zaugg C."/>
            <person name="Monod M."/>
        </authorList>
    </citation>
    <scope>NUCLEOTIDE SEQUENCE [LARGE SCALE GENOMIC DNA]</scope>
    <source>
        <strain evidence="2 3">DSM 43113</strain>
    </source>
</reference>
<accession>A0A073AXP8</accession>
<dbReference type="Proteomes" id="UP000031419">
    <property type="component" value="Unassembled WGS sequence"/>
</dbReference>
<dbReference type="InterPro" id="IPR027266">
    <property type="entry name" value="TrmE/GcvT-like"/>
</dbReference>
<comment type="caution">
    <text evidence="2">The sequence shown here is derived from an EMBL/GenBank/DDBJ whole genome shotgun (WGS) entry which is preliminary data.</text>
</comment>
<dbReference type="eggNOG" id="COG4583">
    <property type="taxonomic scope" value="Bacteria"/>
</dbReference>
<dbReference type="Gene3D" id="3.30.70.1520">
    <property type="entry name" value="Heterotetrameric sarcosine oxidase"/>
    <property type="match status" value="1"/>
</dbReference>
<organism evidence="2 3">
    <name type="scientific">Saccharopolyspora rectivirgula</name>
    <dbReference type="NCBI Taxonomy" id="28042"/>
    <lineage>
        <taxon>Bacteria</taxon>
        <taxon>Bacillati</taxon>
        <taxon>Actinomycetota</taxon>
        <taxon>Actinomycetes</taxon>
        <taxon>Pseudonocardiales</taxon>
        <taxon>Pseudonocardiaceae</taxon>
        <taxon>Saccharopolyspora</taxon>
    </lineage>
</organism>
<evidence type="ECO:0000256" key="1">
    <source>
        <dbReference type="SAM" id="MobiDB-lite"/>
    </source>
</evidence>
<evidence type="ECO:0000313" key="3">
    <source>
        <dbReference type="Proteomes" id="UP000031419"/>
    </source>
</evidence>
<dbReference type="SUPFAM" id="SSF103025">
    <property type="entry name" value="Folate-binding domain"/>
    <property type="match status" value="1"/>
</dbReference>
<gene>
    <name evidence="2" type="ORF">GU90_10345</name>
</gene>
<name>A0A073AXP8_9PSEU</name>
<feature type="compositionally biased region" description="Basic and acidic residues" evidence="1">
    <location>
        <begin position="1"/>
        <end position="11"/>
    </location>
</feature>
<feature type="region of interest" description="Disordered" evidence="1">
    <location>
        <begin position="1"/>
        <end position="21"/>
    </location>
</feature>